<dbReference type="EMBL" id="JAWDGP010003606">
    <property type="protein sequence ID" value="KAK3772787.1"/>
    <property type="molecule type" value="Genomic_DNA"/>
</dbReference>
<proteinExistence type="predicted"/>
<reference evidence="2" key="1">
    <citation type="journal article" date="2023" name="G3 (Bethesda)">
        <title>A reference genome for the long-term kleptoplast-retaining sea slug Elysia crispata morphotype clarki.</title>
        <authorList>
            <person name="Eastman K.E."/>
            <person name="Pendleton A.L."/>
            <person name="Shaikh M.A."/>
            <person name="Suttiyut T."/>
            <person name="Ogas R."/>
            <person name="Tomko P."/>
            <person name="Gavelis G."/>
            <person name="Widhalm J.R."/>
            <person name="Wisecaver J.H."/>
        </authorList>
    </citation>
    <scope>NUCLEOTIDE SEQUENCE</scope>
    <source>
        <strain evidence="2">ECLA1</strain>
    </source>
</reference>
<evidence type="ECO:0000256" key="1">
    <source>
        <dbReference type="SAM" id="MobiDB-lite"/>
    </source>
</evidence>
<evidence type="ECO:0000313" key="2">
    <source>
        <dbReference type="EMBL" id="KAK3772787.1"/>
    </source>
</evidence>
<protein>
    <submittedName>
        <fullName evidence="2">Uncharacterized protein</fullName>
    </submittedName>
</protein>
<sequence length="223" mass="25011">MCLSLHALGVVDIGVDIRNVTERCRHKKCDLPLECDWLYWTHRSATVKYLVSPAQSPVCPGARWRMVVVCPQDQTLQNAVCTETSISCAHPVSCEFLIEIITVYSTLFASLFDISETRAAQEGVMRVVPASTLDPVFVSPALPQLVYNLQQVEDLRLFLYRLPLVDHRELQQTQTLEHWKMLVVSDALPTASRARHGSSHLSVEPRLSSRSHRASRASTICTA</sequence>
<dbReference type="Proteomes" id="UP001283361">
    <property type="component" value="Unassembled WGS sequence"/>
</dbReference>
<gene>
    <name evidence="2" type="ORF">RRG08_049277</name>
</gene>
<dbReference type="AlphaFoldDB" id="A0AAE1DJH9"/>
<name>A0AAE1DJH9_9GAST</name>
<comment type="caution">
    <text evidence="2">The sequence shown here is derived from an EMBL/GenBank/DDBJ whole genome shotgun (WGS) entry which is preliminary data.</text>
</comment>
<organism evidence="2 3">
    <name type="scientific">Elysia crispata</name>
    <name type="common">lettuce slug</name>
    <dbReference type="NCBI Taxonomy" id="231223"/>
    <lineage>
        <taxon>Eukaryota</taxon>
        <taxon>Metazoa</taxon>
        <taxon>Spiralia</taxon>
        <taxon>Lophotrochozoa</taxon>
        <taxon>Mollusca</taxon>
        <taxon>Gastropoda</taxon>
        <taxon>Heterobranchia</taxon>
        <taxon>Euthyneura</taxon>
        <taxon>Panpulmonata</taxon>
        <taxon>Sacoglossa</taxon>
        <taxon>Placobranchoidea</taxon>
        <taxon>Plakobranchidae</taxon>
        <taxon>Elysia</taxon>
    </lineage>
</organism>
<keyword evidence="3" id="KW-1185">Reference proteome</keyword>
<accession>A0AAE1DJH9</accession>
<evidence type="ECO:0000313" key="3">
    <source>
        <dbReference type="Proteomes" id="UP001283361"/>
    </source>
</evidence>
<feature type="region of interest" description="Disordered" evidence="1">
    <location>
        <begin position="195"/>
        <end position="223"/>
    </location>
</feature>